<feature type="domain" description="Zn(2)-C6 fungal-type" evidence="5">
    <location>
        <begin position="649"/>
        <end position="679"/>
    </location>
</feature>
<evidence type="ECO:0000256" key="4">
    <source>
        <dbReference type="SAM" id="Phobius"/>
    </source>
</evidence>
<keyword evidence="4" id="KW-1133">Transmembrane helix</keyword>
<dbReference type="PROSITE" id="PS00463">
    <property type="entry name" value="ZN2_CY6_FUNGAL_1"/>
    <property type="match status" value="1"/>
</dbReference>
<gene>
    <name evidence="6" type="ORF">AU210_015232</name>
</gene>
<dbReference type="InterPro" id="IPR036864">
    <property type="entry name" value="Zn2-C6_fun-type_DNA-bd_sf"/>
</dbReference>
<dbReference type="Pfam" id="PF00172">
    <property type="entry name" value="Zn_clus"/>
    <property type="match status" value="1"/>
</dbReference>
<evidence type="ECO:0000313" key="6">
    <source>
        <dbReference type="EMBL" id="PCD23715.1"/>
    </source>
</evidence>
<dbReference type="PANTHER" id="PTHR47256">
    <property type="entry name" value="ZN(II)2CYS6 TRANSCRIPTION FACTOR (EUROFUNG)-RELATED"/>
    <property type="match status" value="1"/>
</dbReference>
<dbReference type="Gene3D" id="4.10.240.10">
    <property type="entry name" value="Zn(2)-C6 fungal-type DNA-binding domain"/>
    <property type="match status" value="1"/>
</dbReference>
<dbReference type="Proteomes" id="UP000219602">
    <property type="component" value="Chromosome 13"/>
</dbReference>
<dbReference type="CDD" id="cd00067">
    <property type="entry name" value="GAL4"/>
    <property type="match status" value="1"/>
</dbReference>
<reference evidence="6 7" key="2">
    <citation type="journal article" date="2017" name="Sci. Rep.">
        <title>A mobile pathogenicity chromosome in Fusarium oxysporum for infection of multiple cucurbit species.</title>
        <authorList>
            <person name="van Dam P."/>
            <person name="Fokkens L."/>
            <person name="Ayukawa Y."/>
            <person name="van der Gragt M."/>
            <person name="Ter Horst A."/>
            <person name="Brankovics B."/>
            <person name="Houterman P.M."/>
            <person name="Arie T."/>
            <person name="Rep M."/>
        </authorList>
    </citation>
    <scope>NUCLEOTIDE SEQUENCE [LARGE SCALE GENOMIC DNA]</scope>
    <source>
        <strain evidence="6 7">Forc016</strain>
    </source>
</reference>
<comment type="caution">
    <text evidence="6">The sequence shown here is derived from an EMBL/GenBank/DDBJ whole genome shotgun (WGS) entry which is preliminary data.</text>
</comment>
<dbReference type="SUPFAM" id="SSF57701">
    <property type="entry name" value="Zn2/Cys6 DNA-binding domain"/>
    <property type="match status" value="1"/>
</dbReference>
<dbReference type="InterPro" id="IPR001138">
    <property type="entry name" value="Zn2Cys6_DnaBD"/>
</dbReference>
<dbReference type="EMBL" id="MABQ02000011">
    <property type="protein sequence ID" value="PCD23715.1"/>
    <property type="molecule type" value="Genomic_DNA"/>
</dbReference>
<dbReference type="CDD" id="cd12148">
    <property type="entry name" value="fungal_TF_MHR"/>
    <property type="match status" value="1"/>
</dbReference>
<name>A0A2H3FXH3_FUSOX</name>
<keyword evidence="1" id="KW-0479">Metal-binding</keyword>
<dbReference type="GO" id="GO:0006351">
    <property type="term" value="P:DNA-templated transcription"/>
    <property type="evidence" value="ECO:0007669"/>
    <property type="project" value="InterPro"/>
</dbReference>
<feature type="transmembrane region" description="Helical" evidence="4">
    <location>
        <begin position="98"/>
        <end position="122"/>
    </location>
</feature>
<evidence type="ECO:0000256" key="3">
    <source>
        <dbReference type="SAM" id="MobiDB-lite"/>
    </source>
</evidence>
<feature type="compositionally biased region" description="Polar residues" evidence="3">
    <location>
        <begin position="35"/>
        <end position="51"/>
    </location>
</feature>
<keyword evidence="2" id="KW-0539">Nucleus</keyword>
<feature type="transmembrane region" description="Helical" evidence="4">
    <location>
        <begin position="215"/>
        <end position="240"/>
    </location>
</feature>
<dbReference type="GO" id="GO:0008270">
    <property type="term" value="F:zinc ion binding"/>
    <property type="evidence" value="ECO:0007669"/>
    <property type="project" value="InterPro"/>
</dbReference>
<protein>
    <recommendedName>
        <fullName evidence="5">Zn(2)-C6 fungal-type domain-containing protein</fullName>
    </recommendedName>
</protein>
<dbReference type="PANTHER" id="PTHR47256:SF1">
    <property type="entry name" value="ZN(II)2CYS6 TRANSCRIPTION FACTOR (EUROFUNG)"/>
    <property type="match status" value="1"/>
</dbReference>
<dbReference type="SMART" id="SM00066">
    <property type="entry name" value="GAL4"/>
    <property type="match status" value="1"/>
</dbReference>
<dbReference type="PROSITE" id="PS50048">
    <property type="entry name" value="ZN2_CY6_FUNGAL_2"/>
    <property type="match status" value="1"/>
</dbReference>
<evidence type="ECO:0000313" key="7">
    <source>
        <dbReference type="Proteomes" id="UP000219602"/>
    </source>
</evidence>
<dbReference type="Pfam" id="PF04082">
    <property type="entry name" value="Fungal_trans"/>
    <property type="match status" value="1"/>
</dbReference>
<proteinExistence type="predicted"/>
<organism evidence="6 7">
    <name type="scientific">Fusarium oxysporum f. sp. radicis-cucumerinum</name>
    <dbReference type="NCBI Taxonomy" id="327505"/>
    <lineage>
        <taxon>Eukaryota</taxon>
        <taxon>Fungi</taxon>
        <taxon>Dikarya</taxon>
        <taxon>Ascomycota</taxon>
        <taxon>Pezizomycotina</taxon>
        <taxon>Sordariomycetes</taxon>
        <taxon>Hypocreomycetidae</taxon>
        <taxon>Hypocreales</taxon>
        <taxon>Nectriaceae</taxon>
        <taxon>Fusarium</taxon>
        <taxon>Fusarium oxysporum species complex</taxon>
    </lineage>
</organism>
<dbReference type="GO" id="GO:0000981">
    <property type="term" value="F:DNA-binding transcription factor activity, RNA polymerase II-specific"/>
    <property type="evidence" value="ECO:0007669"/>
    <property type="project" value="InterPro"/>
</dbReference>
<feature type="region of interest" description="Disordered" evidence="3">
    <location>
        <begin position="1"/>
        <end position="60"/>
    </location>
</feature>
<dbReference type="InterPro" id="IPR007219">
    <property type="entry name" value="XnlR_reg_dom"/>
</dbReference>
<keyword evidence="4" id="KW-0812">Transmembrane</keyword>
<evidence type="ECO:0000259" key="5">
    <source>
        <dbReference type="PROSITE" id="PS50048"/>
    </source>
</evidence>
<evidence type="ECO:0000256" key="2">
    <source>
        <dbReference type="ARBA" id="ARBA00023242"/>
    </source>
</evidence>
<dbReference type="GO" id="GO:0003677">
    <property type="term" value="F:DNA binding"/>
    <property type="evidence" value="ECO:0007669"/>
    <property type="project" value="InterPro"/>
</dbReference>
<accession>A0A2H3FXH3</accession>
<evidence type="ECO:0000256" key="1">
    <source>
        <dbReference type="ARBA" id="ARBA00022723"/>
    </source>
</evidence>
<keyword evidence="4" id="KW-0472">Membrane</keyword>
<reference evidence="6 7" key="1">
    <citation type="journal article" date="2016" name="Environ. Microbiol.">
        <title>Effector profiles distinguish formae speciales of Fusarium oxysporum.</title>
        <authorList>
            <person name="van Dam P."/>
            <person name="Fokkens L."/>
            <person name="Schmidt S.M."/>
            <person name="Linmans J.H."/>
            <person name="Kistler H.C."/>
            <person name="Ma L.J."/>
            <person name="Rep M."/>
        </authorList>
    </citation>
    <scope>NUCLEOTIDE SEQUENCE [LARGE SCALE GENOMIC DNA]</scope>
    <source>
        <strain evidence="6 7">Forc016</strain>
    </source>
</reference>
<feature type="transmembrane region" description="Helical" evidence="4">
    <location>
        <begin position="147"/>
        <end position="168"/>
    </location>
</feature>
<dbReference type="InterPro" id="IPR053187">
    <property type="entry name" value="Notoamide_regulator"/>
</dbReference>
<sequence length="1297" mass="146038">MADRSTPRSQPQYEPVESEEHELRHLTQQHDVPYSTASAGGNKNGAVFSSDSLERQSGKTDPASWRLKTILKKWRMQALEASIRKKKNRQVPIVKDRFTAILAALVHLPAIAGIITLSFYIFKNYYIGKELEGKPDYDVEKKLGIQFAAKLMEMFIVLSLNAIVFSMIRHEFTIGQSVPYGALVAGQQISEISFLWSEEFLSIVKGKFSQTWKKIGFIITVFVCTIMALGASSLSAVAMMPQEGDWRAGGSFVYFNGTRDELFPGVLTEENTGGSACSVTGNERCPSWQWDVINSQLISKLPLSGEVDNGLFIRRPPSEILVAGYSSTLVNLVVDVREKWFNLNSPNHTVARMPHLGPAEACITTSLHWEQAADDSAKRKQTRFNNFQKLAHKLNAPMPITNTRCELTSVTDAKAKTILFPDFVAFPPTTLNVTKDVVSEWLSDTLPDLNKPEVLWFDSAPVIANSSVGVVVAVPSNKSREAADIYGCMIDARWITTELSGDAVSLASKGYPPFSGSIATALGGSWIGSPGYGQRVHLAPSFAKYLNPLDSRTNRTVIHEMLLNSGVWTADGKGSKSTAHLEAVLGSLAANGLGRSNPNVTAITTLADPDAPRTGPLRTLLLAERRSQPSLPPLKRSITQRRLNLVFAACEPCRKHKAKCFGERPVCRRCLQRKLACNYVTRPGETRSQALNRCSHEACEGSSQRSSVYEELIGLLKNLPDQDAQAILQRLRSGTDVASVLTQARAGDVLLQMAVVPETRLRYEFPYRSEMPKEFELNNPYLNSMLYETASLYSQHQTTETNVPGHVASLGSEEQRSLYLKPFHAAQVFDPLLSDVKVSVWTSVCDDDKLMRDLLSVLFRCEYHFTTAFHKDLFLEDMAARRKDFCSSLLVNVTLAYACVCYPNFTNRVEYWNPNTLVYRFNAEAKRLWELEASIPRMTTIQAGILFSVFHNLCGLDEVGKPYRVHAVALANQLRIFDTIDIDQSKRIQRGTQNLAWAMYNWETLSAFSFMLSPLIKEPPKWPLPDPSEDPSWYGEIWVKYPLNHGLSPMYLGEVIHARSQFRIIMNEFCDAAYSEGSKVGVNLAYQFRERLEEWYENLPALLTPRRIVLPGQLQLHMYYHHLLLTVFECLYDAETTREPSPQRIVADSKKNMQTLVRLYYLRHGFEAMDLFIVIPLMVMGYDSIDSIKEDTPTEEIELLRSTLILIAQGLYYQRRNHYLAQALFRVIRGKIRPQEIGLLKSSMALDKYETDPEPEMAVAVRSHWPVSVVKKHEDMESHILTSLVENFGRVNVEEIP</sequence>